<evidence type="ECO:0000313" key="2">
    <source>
        <dbReference type="Proteomes" id="UP000679690"/>
    </source>
</evidence>
<keyword evidence="2" id="KW-1185">Reference proteome</keyword>
<dbReference type="RefSeq" id="WP_208470972.1">
    <property type="nucleotide sequence ID" value="NZ_JAGFNS010000023.1"/>
</dbReference>
<evidence type="ECO:0000313" key="1">
    <source>
        <dbReference type="EMBL" id="MBO3741835.1"/>
    </source>
</evidence>
<reference evidence="1 2" key="1">
    <citation type="submission" date="2021-03" db="EMBL/GenBank/DDBJ databases">
        <title>Actinoplanes flavus sp. nov., a novel actinomycete isolated from Coconut Palm rhizosphere soil.</title>
        <authorList>
            <person name="Luo X."/>
        </authorList>
    </citation>
    <scope>NUCLEOTIDE SEQUENCE [LARGE SCALE GENOMIC DNA]</scope>
    <source>
        <strain evidence="1 2">NEAU-H7</strain>
    </source>
</reference>
<protein>
    <submittedName>
        <fullName evidence="1">Uncharacterized protein</fullName>
    </submittedName>
</protein>
<dbReference type="EMBL" id="JAGFNS010000023">
    <property type="protein sequence ID" value="MBO3741835.1"/>
    <property type="molecule type" value="Genomic_DNA"/>
</dbReference>
<accession>A0ABS3UTD8</accession>
<name>A0ABS3UTD8_9ACTN</name>
<proteinExistence type="predicted"/>
<sequence>MPDDITLELDRATAEDLYATLYEVGEHIAAGAPITPPTADKVERLGSLLRDLGHRLGRRCSPYCDHLH</sequence>
<gene>
    <name evidence="1" type="ORF">J5X75_30435</name>
</gene>
<organism evidence="1 2">
    <name type="scientific">Actinoplanes flavus</name>
    <dbReference type="NCBI Taxonomy" id="2820290"/>
    <lineage>
        <taxon>Bacteria</taxon>
        <taxon>Bacillati</taxon>
        <taxon>Actinomycetota</taxon>
        <taxon>Actinomycetes</taxon>
        <taxon>Micromonosporales</taxon>
        <taxon>Micromonosporaceae</taxon>
        <taxon>Actinoplanes</taxon>
    </lineage>
</organism>
<dbReference type="Proteomes" id="UP000679690">
    <property type="component" value="Unassembled WGS sequence"/>
</dbReference>
<comment type="caution">
    <text evidence="1">The sequence shown here is derived from an EMBL/GenBank/DDBJ whole genome shotgun (WGS) entry which is preliminary data.</text>
</comment>